<feature type="region of interest" description="Disordered" evidence="9">
    <location>
        <begin position="80"/>
        <end position="113"/>
    </location>
</feature>
<evidence type="ECO:0000313" key="13">
    <source>
        <dbReference type="EMBL" id="TLS45484.1"/>
    </source>
</evidence>
<feature type="compositionally biased region" description="Polar residues" evidence="9">
    <location>
        <begin position="205"/>
        <end position="217"/>
    </location>
</feature>
<dbReference type="RefSeq" id="WP_138045430.1">
    <property type="nucleotide sequence ID" value="NZ_VBZC01000013.1"/>
</dbReference>
<evidence type="ECO:0000259" key="11">
    <source>
        <dbReference type="PROSITE" id="PS50847"/>
    </source>
</evidence>
<keyword evidence="7" id="KW-0572">Peptidoglycan-anchor</keyword>
<dbReference type="AlphaFoldDB" id="A0A5R9FYA7"/>
<feature type="domain" description="Chaplin" evidence="12">
    <location>
        <begin position="103"/>
        <end position="143"/>
    </location>
</feature>
<evidence type="ECO:0000256" key="8">
    <source>
        <dbReference type="PROSITE-ProRule" id="PRU01232"/>
    </source>
</evidence>
<evidence type="ECO:0000256" key="10">
    <source>
        <dbReference type="SAM" id="SignalP"/>
    </source>
</evidence>
<feature type="chain" id="PRO_5024398166" evidence="10">
    <location>
        <begin position="29"/>
        <end position="250"/>
    </location>
</feature>
<feature type="compositionally biased region" description="Polar residues" evidence="9">
    <location>
        <begin position="135"/>
        <end position="147"/>
    </location>
</feature>
<dbReference type="Pfam" id="PF03777">
    <property type="entry name" value="ChpA-C"/>
    <property type="match status" value="2"/>
</dbReference>
<evidence type="ECO:0000256" key="9">
    <source>
        <dbReference type="SAM" id="MobiDB-lite"/>
    </source>
</evidence>
<evidence type="ECO:0000256" key="1">
    <source>
        <dbReference type="ARBA" id="ARBA00004191"/>
    </source>
</evidence>
<evidence type="ECO:0000256" key="4">
    <source>
        <dbReference type="ARBA" id="ARBA00022729"/>
    </source>
</evidence>
<reference evidence="13 14" key="1">
    <citation type="submission" date="2019-05" db="EMBL/GenBank/DDBJ databases">
        <title>Streptomyces sp. NEAU-C151, a novel actinomycete isolated from soil.</title>
        <authorList>
            <person name="Han L."/>
            <person name="Jiang H."/>
        </authorList>
    </citation>
    <scope>NUCLEOTIDE SEQUENCE [LARGE SCALE GENOMIC DNA]</scope>
    <source>
        <strain evidence="13 14">NEAU-C151</strain>
    </source>
</reference>
<keyword evidence="2" id="KW-0134">Cell wall</keyword>
<evidence type="ECO:0000256" key="7">
    <source>
        <dbReference type="ARBA" id="ARBA00023088"/>
    </source>
</evidence>
<name>A0A5R9FYA7_9ACTN</name>
<feature type="domain" description="Gram-positive cocci surface proteins LPxTG" evidence="11">
    <location>
        <begin position="216"/>
        <end position="250"/>
    </location>
</feature>
<keyword evidence="6 8" id="KW-0034">Amyloid</keyword>
<keyword evidence="3" id="KW-0964">Secreted</keyword>
<proteinExistence type="predicted"/>
<gene>
    <name evidence="13" type="ORF">FE633_13800</name>
</gene>
<dbReference type="PROSITE" id="PS50847">
    <property type="entry name" value="GRAM_POS_ANCHORING"/>
    <property type="match status" value="1"/>
</dbReference>
<feature type="compositionally biased region" description="Polar residues" evidence="9">
    <location>
        <begin position="97"/>
        <end position="113"/>
    </location>
</feature>
<dbReference type="PROSITE" id="PS51884">
    <property type="entry name" value="CHAPLIN"/>
    <property type="match status" value="2"/>
</dbReference>
<dbReference type="InterPro" id="IPR019931">
    <property type="entry name" value="LPXTG_anchor"/>
</dbReference>
<evidence type="ECO:0000259" key="12">
    <source>
        <dbReference type="PROSITE" id="PS51884"/>
    </source>
</evidence>
<feature type="signal peptide" evidence="10">
    <location>
        <begin position="1"/>
        <end position="28"/>
    </location>
</feature>
<dbReference type="EMBL" id="VBZC01000013">
    <property type="protein sequence ID" value="TLS45484.1"/>
    <property type="molecule type" value="Genomic_DNA"/>
</dbReference>
<keyword evidence="4 10" id="KW-0732">Signal</keyword>
<dbReference type="Proteomes" id="UP000305906">
    <property type="component" value="Unassembled WGS sequence"/>
</dbReference>
<keyword evidence="5" id="KW-0130">Cell adhesion</keyword>
<evidence type="ECO:0000313" key="14">
    <source>
        <dbReference type="Proteomes" id="UP000305906"/>
    </source>
</evidence>
<comment type="caution">
    <text evidence="13">The sequence shown here is derived from an EMBL/GenBank/DDBJ whole genome shotgun (WGS) entry which is preliminary data.</text>
</comment>
<accession>A0A5R9FYA7</accession>
<dbReference type="InterPro" id="IPR006311">
    <property type="entry name" value="TAT_signal"/>
</dbReference>
<evidence type="ECO:0000256" key="3">
    <source>
        <dbReference type="ARBA" id="ARBA00022525"/>
    </source>
</evidence>
<evidence type="ECO:0000256" key="2">
    <source>
        <dbReference type="ARBA" id="ARBA00022512"/>
    </source>
</evidence>
<sequence length="250" mass="24217">MRQVTRKGLMTVAAATGVLAVTGGAAYADAAADGAASDSPGVLSGNTVQVPVHTSVDVCGNTVNVIGLLNPAAGNNCANQGGGSGSGTESDGGAQADGSTSDSPGVGSGNNVQVPVDVPVSACGNSVNVVGLGNSTDSSGCGNASDGTVTTPPVENEEPEAPSVPQEPETPAVPAQPAEPQTPETAVFPEEEAGSDDSRSHPAVQATTPLKETPQLAQTGSEVPIGLALPVGAGALLMGAVLYRKARAAA</sequence>
<organism evidence="13 14">
    <name type="scientific">Streptomyces montanus</name>
    <dbReference type="NCBI Taxonomy" id="2580423"/>
    <lineage>
        <taxon>Bacteria</taxon>
        <taxon>Bacillati</taxon>
        <taxon>Actinomycetota</taxon>
        <taxon>Actinomycetes</taxon>
        <taxon>Kitasatosporales</taxon>
        <taxon>Streptomycetaceae</taxon>
        <taxon>Streptomyces</taxon>
    </lineage>
</organism>
<keyword evidence="14" id="KW-1185">Reference proteome</keyword>
<protein>
    <submittedName>
        <fullName evidence="13">DUF320 domain-containing protein</fullName>
    </submittedName>
</protein>
<dbReference type="PROSITE" id="PS51318">
    <property type="entry name" value="TAT"/>
    <property type="match status" value="1"/>
</dbReference>
<feature type="domain" description="Chaplin" evidence="12">
    <location>
        <begin position="39"/>
        <end position="79"/>
    </location>
</feature>
<evidence type="ECO:0000256" key="6">
    <source>
        <dbReference type="ARBA" id="ARBA00023087"/>
    </source>
</evidence>
<evidence type="ECO:0000256" key="5">
    <source>
        <dbReference type="ARBA" id="ARBA00022889"/>
    </source>
</evidence>
<dbReference type="GO" id="GO:0007155">
    <property type="term" value="P:cell adhesion"/>
    <property type="evidence" value="ECO:0007669"/>
    <property type="project" value="UniProtKB-KW"/>
</dbReference>
<feature type="region of interest" description="Disordered" evidence="9">
    <location>
        <begin position="135"/>
        <end position="217"/>
    </location>
</feature>
<dbReference type="InterPro" id="IPR005528">
    <property type="entry name" value="ChpA-H"/>
</dbReference>
<comment type="subcellular location">
    <subcellularLocation>
        <location evidence="1">Secreted</location>
        <location evidence="1">Cell wall</location>
    </subcellularLocation>
</comment>